<keyword evidence="2" id="KW-0472">Membrane</keyword>
<evidence type="ECO:0008006" key="5">
    <source>
        <dbReference type="Google" id="ProtNLM"/>
    </source>
</evidence>
<evidence type="ECO:0000313" key="4">
    <source>
        <dbReference type="Proteomes" id="UP001530400"/>
    </source>
</evidence>
<dbReference type="AlphaFoldDB" id="A0ABD3MZL2"/>
<feature type="transmembrane region" description="Helical" evidence="2">
    <location>
        <begin position="120"/>
        <end position="142"/>
    </location>
</feature>
<feature type="transmembrane region" description="Helical" evidence="2">
    <location>
        <begin position="197"/>
        <end position="216"/>
    </location>
</feature>
<feature type="compositionally biased region" description="Low complexity" evidence="1">
    <location>
        <begin position="235"/>
        <end position="250"/>
    </location>
</feature>
<evidence type="ECO:0000313" key="3">
    <source>
        <dbReference type="EMBL" id="KAL3769314.1"/>
    </source>
</evidence>
<keyword evidence="2" id="KW-1133">Transmembrane helix</keyword>
<dbReference type="EMBL" id="JALLPJ020001333">
    <property type="protein sequence ID" value="KAL3769314.1"/>
    <property type="molecule type" value="Genomic_DNA"/>
</dbReference>
<accession>A0ABD3MZL2</accession>
<protein>
    <recommendedName>
        <fullName evidence="5">Transmembrane protein</fullName>
    </recommendedName>
</protein>
<feature type="transmembrane region" description="Helical" evidence="2">
    <location>
        <begin position="154"/>
        <end position="177"/>
    </location>
</feature>
<feature type="transmembrane region" description="Helical" evidence="2">
    <location>
        <begin position="90"/>
        <end position="108"/>
    </location>
</feature>
<reference evidence="3 4" key="1">
    <citation type="submission" date="2024-10" db="EMBL/GenBank/DDBJ databases">
        <title>Updated reference genomes for cyclostephanoid diatoms.</title>
        <authorList>
            <person name="Roberts W.R."/>
            <person name="Alverson A.J."/>
        </authorList>
    </citation>
    <scope>NUCLEOTIDE SEQUENCE [LARGE SCALE GENOMIC DNA]</scope>
    <source>
        <strain evidence="3 4">AJA010-31</strain>
    </source>
</reference>
<name>A0ABD3MZL2_9STRA</name>
<feature type="compositionally biased region" description="Low complexity" evidence="1">
    <location>
        <begin position="10"/>
        <end position="20"/>
    </location>
</feature>
<comment type="caution">
    <text evidence="3">The sequence shown here is derived from an EMBL/GenBank/DDBJ whole genome shotgun (WGS) entry which is preliminary data.</text>
</comment>
<evidence type="ECO:0000256" key="2">
    <source>
        <dbReference type="SAM" id="Phobius"/>
    </source>
</evidence>
<evidence type="ECO:0000256" key="1">
    <source>
        <dbReference type="SAM" id="MobiDB-lite"/>
    </source>
</evidence>
<dbReference type="Proteomes" id="UP001530400">
    <property type="component" value="Unassembled WGS sequence"/>
</dbReference>
<feature type="region of interest" description="Disordered" evidence="1">
    <location>
        <begin position="1"/>
        <end position="79"/>
    </location>
</feature>
<organism evidence="3 4">
    <name type="scientific">Cyclotella atomus</name>
    <dbReference type="NCBI Taxonomy" id="382360"/>
    <lineage>
        <taxon>Eukaryota</taxon>
        <taxon>Sar</taxon>
        <taxon>Stramenopiles</taxon>
        <taxon>Ochrophyta</taxon>
        <taxon>Bacillariophyta</taxon>
        <taxon>Coscinodiscophyceae</taxon>
        <taxon>Thalassiosirophycidae</taxon>
        <taxon>Stephanodiscales</taxon>
        <taxon>Stephanodiscaceae</taxon>
        <taxon>Cyclotella</taxon>
    </lineage>
</organism>
<feature type="region of interest" description="Disordered" evidence="1">
    <location>
        <begin position="230"/>
        <end position="250"/>
    </location>
</feature>
<keyword evidence="2" id="KW-0812">Transmembrane</keyword>
<keyword evidence="4" id="KW-1185">Reference proteome</keyword>
<sequence length="325" mass="34710">MDPLMAKAQGKVGSSSTKPKSSPRKKGQKSSRDQTAGQPSGRPPLGTSGEPTSELLGGGRSKSGKQRKDNVHVSYGNKNDGKAASMTMNTLHVIDTAVGITCIVGGAIMHHSVQVMTRPISFGTLLISFGSLVLLGSLCGFVGYFSTSCHRNGLVVGMFVGGVACLVYVGGMIWGLVSWDSFVAFVDGEEEFLADKKIDVIFVLAVLAVVETIRIMTTGITRDQLLQKDSQSKPGSYRSTSTGTSSSTSSRNILSWFGLAKKKRSDDFVMFDDNASIESALLWSKDGGQPSSDDYLEFVPEHERGLASYASNAVMPLPPEDKTDY</sequence>
<proteinExistence type="predicted"/>
<gene>
    <name evidence="3" type="ORF">ACHAWO_007513</name>
</gene>